<accession>A0AA49JT76</accession>
<protein>
    <submittedName>
        <fullName evidence="1">Uncharacterized protein</fullName>
    </submittedName>
</protein>
<dbReference type="RefSeq" id="WP_367887192.1">
    <property type="nucleotide sequence ID" value="NZ_CP130612.1"/>
</dbReference>
<dbReference type="KEGG" id="pspc:Strain318_000748"/>
<accession>A0AA49JYW3</accession>
<organism evidence="1">
    <name type="scientific">Pseudogemmatithrix spongiicola</name>
    <dbReference type="NCBI Taxonomy" id="3062599"/>
    <lineage>
        <taxon>Bacteria</taxon>
        <taxon>Pseudomonadati</taxon>
        <taxon>Gemmatimonadota</taxon>
        <taxon>Gemmatimonadia</taxon>
        <taxon>Gemmatimonadales</taxon>
        <taxon>Gemmatimonadaceae</taxon>
        <taxon>Pseudogemmatithrix</taxon>
    </lineage>
</organism>
<gene>
    <name evidence="1" type="ORF">Strain138_000748</name>
    <name evidence="2" type="ORF">Strain318_000748</name>
</gene>
<dbReference type="Proteomes" id="UP001229955">
    <property type="component" value="Chromosome"/>
</dbReference>
<dbReference type="EMBL" id="CP130612">
    <property type="protein sequence ID" value="WKW11494.1"/>
    <property type="molecule type" value="Genomic_DNA"/>
</dbReference>
<name>A0AA49JT76_9BACT</name>
<sequence>MTLRAAPVSYAYPVWFVQGGGVSGLTVGYAPAYTTKAAAESVAVIDAHARARLTSRMRLVVEKGFEAVAGETLESQGEDSQETPLADSFPVFVKGSVTVGGMHVVAVTPDSTGPGLPSGLVTLGSEPPGWIQVPPAADGDWWYAVGVSTAYFREYYGWDEAERHGRQTLALNAGARMRSLMEQTEEEQRAVLQVSTAVELGSVSVVSRWRDANNCYVLVRGRVLAVRTR</sequence>
<keyword evidence="3" id="KW-1185">Reference proteome</keyword>
<evidence type="ECO:0000313" key="3">
    <source>
        <dbReference type="Proteomes" id="UP001229955"/>
    </source>
</evidence>
<dbReference type="EMBL" id="CP130613">
    <property type="protein sequence ID" value="WKW14404.1"/>
    <property type="molecule type" value="Genomic_DNA"/>
</dbReference>
<proteinExistence type="predicted"/>
<dbReference type="AlphaFoldDB" id="A0AA49JT76"/>
<reference evidence="1" key="1">
    <citation type="submission" date="2023-07" db="EMBL/GenBank/DDBJ databases">
        <authorList>
            <person name="Haufschild T."/>
            <person name="Kallscheuer N."/>
            <person name="Hammer J."/>
            <person name="Kohn T."/>
            <person name="Kabuu M."/>
            <person name="Jogler M."/>
            <person name="Wohfarth N."/>
            <person name="Heuer A."/>
            <person name="Rohde M."/>
            <person name="van Teeseling M.C.F."/>
            <person name="Jogler C."/>
        </authorList>
    </citation>
    <scope>NUCLEOTIDE SEQUENCE</scope>
    <source>
        <strain evidence="1">Strain 138</strain>
        <strain evidence="2">Strain 318</strain>
    </source>
</reference>
<evidence type="ECO:0000313" key="2">
    <source>
        <dbReference type="EMBL" id="WKW14404.1"/>
    </source>
</evidence>
<evidence type="ECO:0000313" key="1">
    <source>
        <dbReference type="EMBL" id="WKW11494.1"/>
    </source>
</evidence>